<evidence type="ECO:0000313" key="2">
    <source>
        <dbReference type="Proteomes" id="UP000295165"/>
    </source>
</evidence>
<gene>
    <name evidence="1" type="ORF">CCUG63697_04160</name>
</gene>
<dbReference type="EMBL" id="PECC01000029">
    <property type="protein sequence ID" value="TDZ47866.1"/>
    <property type="molecule type" value="Genomic_DNA"/>
</dbReference>
<proteinExistence type="predicted"/>
<dbReference type="Proteomes" id="UP000295165">
    <property type="component" value="Unassembled WGS sequence"/>
</dbReference>
<comment type="caution">
    <text evidence="1">The sequence shown here is derived from an EMBL/GenBank/DDBJ whole genome shotgun (WGS) entry which is preliminary data.</text>
</comment>
<organism evidence="1 2">
    <name type="scientific">Mycobacteroides franklinii</name>
    <dbReference type="NCBI Taxonomy" id="948102"/>
    <lineage>
        <taxon>Bacteria</taxon>
        <taxon>Bacillati</taxon>
        <taxon>Actinomycetota</taxon>
        <taxon>Actinomycetes</taxon>
        <taxon>Mycobacteriales</taxon>
        <taxon>Mycobacteriaceae</taxon>
        <taxon>Mycobacteroides</taxon>
    </lineage>
</organism>
<reference evidence="1 2" key="1">
    <citation type="journal article" date="2019" name="Sci. Rep.">
        <title>Extended insight into the Mycobacterium chelonae-abscessus complex through whole genome sequencing of Mycobacterium salmoniphilum outbreak and Mycobacterium salmoniphilum-like strains.</title>
        <authorList>
            <person name="Behra P.R.K."/>
            <person name="Das S."/>
            <person name="Pettersson B.M.F."/>
            <person name="Shirreff L."/>
            <person name="DuCote T."/>
            <person name="Jacobsson K.G."/>
            <person name="Ennis D.G."/>
            <person name="Kirsebom L.A."/>
        </authorList>
    </citation>
    <scope>NUCLEOTIDE SEQUENCE [LARGE SCALE GENOMIC DNA]</scope>
    <source>
        <strain evidence="1 2">CCUG 63697</strain>
    </source>
</reference>
<keyword evidence="2" id="KW-1185">Reference proteome</keyword>
<sequence>MSAYVTSLRPIVDHLGGRPVQSITKDDIETAVQALRTGTSKMGTWNVQVEEKREEGAVEMACDINQSDAR</sequence>
<dbReference type="RefSeq" id="WP_237158207.1">
    <property type="nucleotide sequence ID" value="NZ_PECB01000001.1"/>
</dbReference>
<name>A0A4R8QV90_9MYCO</name>
<dbReference type="AlphaFoldDB" id="A0A4R8QV90"/>
<accession>A0A4R8QV90</accession>
<protein>
    <submittedName>
        <fullName evidence="1">Uncharacterized protein</fullName>
    </submittedName>
</protein>
<evidence type="ECO:0000313" key="1">
    <source>
        <dbReference type="EMBL" id="TDZ47866.1"/>
    </source>
</evidence>